<feature type="chain" id="PRO_5011556018" evidence="1">
    <location>
        <begin position="25"/>
        <end position="185"/>
    </location>
</feature>
<evidence type="ECO:0000313" key="2">
    <source>
        <dbReference type="EMBL" id="SFQ57562.1"/>
    </source>
</evidence>
<keyword evidence="2" id="KW-0121">Carboxypeptidase</keyword>
<dbReference type="Pfam" id="PF13715">
    <property type="entry name" value="CarbopepD_reg_2"/>
    <property type="match status" value="1"/>
</dbReference>
<organism evidence="2 3">
    <name type="scientific">Hymenobacter arizonensis</name>
    <name type="common">Siccationidurans arizonensis</name>
    <dbReference type="NCBI Taxonomy" id="1227077"/>
    <lineage>
        <taxon>Bacteria</taxon>
        <taxon>Pseudomonadati</taxon>
        <taxon>Bacteroidota</taxon>
        <taxon>Cytophagia</taxon>
        <taxon>Cytophagales</taxon>
        <taxon>Hymenobacteraceae</taxon>
        <taxon>Hymenobacter</taxon>
    </lineage>
</organism>
<dbReference type="InterPro" id="IPR008969">
    <property type="entry name" value="CarboxyPept-like_regulatory"/>
</dbReference>
<reference evidence="3" key="1">
    <citation type="submission" date="2016-10" db="EMBL/GenBank/DDBJ databases">
        <authorList>
            <person name="Varghese N."/>
            <person name="Submissions S."/>
        </authorList>
    </citation>
    <scope>NUCLEOTIDE SEQUENCE [LARGE SCALE GENOMIC DNA]</scope>
    <source>
        <strain evidence="3">OR362-8,ATCC BAA-1266,JCM 13504</strain>
    </source>
</reference>
<dbReference type="OrthoDB" id="1112758at2"/>
<name>A0A1I5ZM91_HYMAR</name>
<evidence type="ECO:0000313" key="3">
    <source>
        <dbReference type="Proteomes" id="UP000199029"/>
    </source>
</evidence>
<dbReference type="AlphaFoldDB" id="A0A1I5ZM91"/>
<sequence length="185" mass="20124">MRFSLLFIAASLLMVFLIENSVDARSNETSFINAKWWMRTSASKGNDGPGKPVKKLAANKVVVKENREKAIVEAFKESPKVFVGYVVSPQGALPGAVVEVIGTQLSAVTDANGAFSLTLTTNSAPVKLLVSYAGFADETKTVSPADQSTTVELTTVQEIKVARRQQMKAYSKTAQRQVKRTLRQL</sequence>
<keyword evidence="3" id="KW-1185">Reference proteome</keyword>
<keyword evidence="2" id="KW-0378">Hydrolase</keyword>
<proteinExistence type="predicted"/>
<evidence type="ECO:0000256" key="1">
    <source>
        <dbReference type="SAM" id="SignalP"/>
    </source>
</evidence>
<keyword evidence="1" id="KW-0732">Signal</keyword>
<dbReference type="SUPFAM" id="SSF49464">
    <property type="entry name" value="Carboxypeptidase regulatory domain-like"/>
    <property type="match status" value="1"/>
</dbReference>
<protein>
    <submittedName>
        <fullName evidence="2">Carboxypeptidase regulatory-like domain-containing protein</fullName>
    </submittedName>
</protein>
<accession>A0A1I5ZM91</accession>
<dbReference type="EMBL" id="FOXS01000004">
    <property type="protein sequence ID" value="SFQ57562.1"/>
    <property type="molecule type" value="Genomic_DNA"/>
</dbReference>
<dbReference type="RefSeq" id="WP_092675157.1">
    <property type="nucleotide sequence ID" value="NZ_FOXS01000004.1"/>
</dbReference>
<dbReference type="Gene3D" id="2.60.40.1120">
    <property type="entry name" value="Carboxypeptidase-like, regulatory domain"/>
    <property type="match status" value="1"/>
</dbReference>
<feature type="signal peptide" evidence="1">
    <location>
        <begin position="1"/>
        <end position="24"/>
    </location>
</feature>
<keyword evidence="2" id="KW-0645">Protease</keyword>
<dbReference type="Proteomes" id="UP000199029">
    <property type="component" value="Unassembled WGS sequence"/>
</dbReference>
<gene>
    <name evidence="2" type="ORF">SAMN04515668_3031</name>
</gene>
<dbReference type="GO" id="GO:0004180">
    <property type="term" value="F:carboxypeptidase activity"/>
    <property type="evidence" value="ECO:0007669"/>
    <property type="project" value="UniProtKB-KW"/>
</dbReference>